<proteinExistence type="predicted"/>
<evidence type="ECO:0000313" key="3">
    <source>
        <dbReference type="Proteomes" id="UP000050509"/>
    </source>
</evidence>
<feature type="transmembrane region" description="Helical" evidence="1">
    <location>
        <begin position="20"/>
        <end position="37"/>
    </location>
</feature>
<reference evidence="2 3" key="1">
    <citation type="submission" date="2015-09" db="EMBL/GenBank/DDBJ databases">
        <title>Draft genome sequence of Kouleothrix aurantiaca JCM 19913.</title>
        <authorList>
            <person name="Hemp J."/>
        </authorList>
    </citation>
    <scope>NUCLEOTIDE SEQUENCE [LARGE SCALE GENOMIC DNA]</scope>
    <source>
        <strain evidence="2 3">COM-B</strain>
    </source>
</reference>
<name>A0A0P9DTY2_9CHLR</name>
<accession>A0A0P9DTY2</accession>
<gene>
    <name evidence="2" type="ORF">SE17_08820</name>
</gene>
<dbReference type="EMBL" id="LJCR01000225">
    <property type="protein sequence ID" value="KPV53579.1"/>
    <property type="molecule type" value="Genomic_DNA"/>
</dbReference>
<dbReference type="Proteomes" id="UP000050509">
    <property type="component" value="Unassembled WGS sequence"/>
</dbReference>
<keyword evidence="3" id="KW-1185">Reference proteome</keyword>
<keyword evidence="1" id="KW-0472">Membrane</keyword>
<sequence length="153" mass="16703">RKAARLWRGGPAASALHEHASLLGWAFAVLHALVLLADSYIGYTLPQILIPFASSFMPLWVGFGQVALYAMALVTFSFYVRRWIGARTWRMLHFLSFAVFVLALGHGVVTGTDTSTIWATLMYAGTGLSVLAMTIYRVVATRRTRPAVVTAGA</sequence>
<dbReference type="AlphaFoldDB" id="A0A0P9DTY2"/>
<organism evidence="2 3">
    <name type="scientific">Kouleothrix aurantiaca</name>
    <dbReference type="NCBI Taxonomy" id="186479"/>
    <lineage>
        <taxon>Bacteria</taxon>
        <taxon>Bacillati</taxon>
        <taxon>Chloroflexota</taxon>
        <taxon>Chloroflexia</taxon>
        <taxon>Chloroflexales</taxon>
        <taxon>Roseiflexineae</taxon>
        <taxon>Roseiflexaceae</taxon>
        <taxon>Kouleothrix</taxon>
    </lineage>
</organism>
<protein>
    <submittedName>
        <fullName evidence="2">Uncharacterized protein</fullName>
    </submittedName>
</protein>
<evidence type="ECO:0000256" key="1">
    <source>
        <dbReference type="SAM" id="Phobius"/>
    </source>
</evidence>
<keyword evidence="1" id="KW-0812">Transmembrane</keyword>
<evidence type="ECO:0000313" key="2">
    <source>
        <dbReference type="EMBL" id="KPV53579.1"/>
    </source>
</evidence>
<comment type="caution">
    <text evidence="2">The sequence shown here is derived from an EMBL/GenBank/DDBJ whole genome shotgun (WGS) entry which is preliminary data.</text>
</comment>
<feature type="non-terminal residue" evidence="2">
    <location>
        <position position="1"/>
    </location>
</feature>
<feature type="transmembrane region" description="Helical" evidence="1">
    <location>
        <begin position="57"/>
        <end position="80"/>
    </location>
</feature>
<feature type="transmembrane region" description="Helical" evidence="1">
    <location>
        <begin position="115"/>
        <end position="136"/>
    </location>
</feature>
<keyword evidence="1" id="KW-1133">Transmembrane helix</keyword>
<feature type="transmembrane region" description="Helical" evidence="1">
    <location>
        <begin position="92"/>
        <end position="109"/>
    </location>
</feature>